<dbReference type="PRINTS" id="PR00135">
    <property type="entry name" value="LYZLACT"/>
</dbReference>
<dbReference type="Gene3D" id="1.10.530.10">
    <property type="match status" value="1"/>
</dbReference>
<dbReference type="EC" id="3.2.1.17" evidence="2"/>
<evidence type="ECO:0000313" key="9">
    <source>
        <dbReference type="RefSeq" id="XP_019640699.1"/>
    </source>
</evidence>
<dbReference type="InterPro" id="IPR019799">
    <property type="entry name" value="Glyco_hydro_22_CS"/>
</dbReference>
<evidence type="ECO:0000256" key="2">
    <source>
        <dbReference type="ARBA" id="ARBA00012732"/>
    </source>
</evidence>
<evidence type="ECO:0000256" key="4">
    <source>
        <dbReference type="ARBA" id="ARBA00023157"/>
    </source>
</evidence>
<dbReference type="KEGG" id="bbel:109482433"/>
<keyword evidence="3" id="KW-0929">Antimicrobial</keyword>
<dbReference type="InterPro" id="IPR000974">
    <property type="entry name" value="Glyco_hydro_22_lys"/>
</dbReference>
<evidence type="ECO:0000256" key="5">
    <source>
        <dbReference type="RuleBase" id="RU004440"/>
    </source>
</evidence>
<protein>
    <recommendedName>
        <fullName evidence="2">lysozyme</fullName>
        <ecNumber evidence="2">3.2.1.17</ecNumber>
    </recommendedName>
</protein>
<evidence type="ECO:0000256" key="3">
    <source>
        <dbReference type="ARBA" id="ARBA00022638"/>
    </source>
</evidence>
<dbReference type="PROSITE" id="PS51348">
    <property type="entry name" value="GLYCOSYL_HYDROL_F22_2"/>
    <property type="match status" value="1"/>
</dbReference>
<dbReference type="GO" id="GO:0042742">
    <property type="term" value="P:defense response to bacterium"/>
    <property type="evidence" value="ECO:0007669"/>
    <property type="project" value="UniProtKB-KW"/>
</dbReference>
<name>A0A6P5A2Z8_BRABE</name>
<keyword evidence="6" id="KW-0732">Signal</keyword>
<feature type="domain" description="Glycosyl hydrolases family 22 (GH22)" evidence="7">
    <location>
        <begin position="90"/>
        <end position="108"/>
    </location>
</feature>
<comment type="similarity">
    <text evidence="1 5">Belongs to the glycosyl hydrolase 22 family.</text>
</comment>
<keyword evidence="3" id="KW-0081">Bacteriolytic enzyme</keyword>
<evidence type="ECO:0000313" key="8">
    <source>
        <dbReference type="Proteomes" id="UP000515135"/>
    </source>
</evidence>
<dbReference type="GO" id="GO:0003796">
    <property type="term" value="F:lysozyme activity"/>
    <property type="evidence" value="ECO:0007669"/>
    <property type="project" value="UniProtKB-EC"/>
</dbReference>
<sequence length="141" mass="15687">MFKLAVVLLMGLVCAANAKTYGRCELARELVSRGLTSRSQAGDWVCLVEHESGYRTGVRGGPNWDGSYDHGIFQINDYYWCDDGGPHNDCGVPCSNLRDSNIADDVRCAKLIYQRHGFSAWYGWVNNCQGHNNAHFTSGCF</sequence>
<evidence type="ECO:0000256" key="6">
    <source>
        <dbReference type="SAM" id="SignalP"/>
    </source>
</evidence>
<evidence type="ECO:0000259" key="7">
    <source>
        <dbReference type="PROSITE" id="PS00128"/>
    </source>
</evidence>
<dbReference type="FunFam" id="1.10.530.10:FF:000001">
    <property type="entry name" value="Lysozyme C"/>
    <property type="match status" value="1"/>
</dbReference>
<dbReference type="RefSeq" id="XP_019640699.1">
    <property type="nucleotide sequence ID" value="XM_019785140.1"/>
</dbReference>
<dbReference type="Pfam" id="PF00062">
    <property type="entry name" value="Lys"/>
    <property type="match status" value="1"/>
</dbReference>
<dbReference type="PANTHER" id="PTHR11407:SF63">
    <property type="entry name" value="LYSOZYME C"/>
    <property type="match status" value="1"/>
</dbReference>
<dbReference type="PRINTS" id="PR00137">
    <property type="entry name" value="LYSOZYME"/>
</dbReference>
<feature type="chain" id="PRO_5028416803" description="lysozyme" evidence="6">
    <location>
        <begin position="19"/>
        <end position="141"/>
    </location>
</feature>
<dbReference type="SMART" id="SM00263">
    <property type="entry name" value="LYZ1"/>
    <property type="match status" value="1"/>
</dbReference>
<dbReference type="GeneID" id="109482433"/>
<dbReference type="GO" id="GO:0031640">
    <property type="term" value="P:killing of cells of another organism"/>
    <property type="evidence" value="ECO:0007669"/>
    <property type="project" value="UniProtKB-KW"/>
</dbReference>
<dbReference type="PROSITE" id="PS00128">
    <property type="entry name" value="GLYCOSYL_HYDROL_F22_1"/>
    <property type="match status" value="1"/>
</dbReference>
<keyword evidence="8" id="KW-1185">Reference proteome</keyword>
<organism evidence="8 9">
    <name type="scientific">Branchiostoma belcheri</name>
    <name type="common">Amphioxus</name>
    <dbReference type="NCBI Taxonomy" id="7741"/>
    <lineage>
        <taxon>Eukaryota</taxon>
        <taxon>Metazoa</taxon>
        <taxon>Chordata</taxon>
        <taxon>Cephalochordata</taxon>
        <taxon>Leptocardii</taxon>
        <taxon>Amphioxiformes</taxon>
        <taxon>Branchiostomatidae</taxon>
        <taxon>Branchiostoma</taxon>
    </lineage>
</organism>
<dbReference type="SUPFAM" id="SSF53955">
    <property type="entry name" value="Lysozyme-like"/>
    <property type="match status" value="1"/>
</dbReference>
<dbReference type="InterPro" id="IPR023346">
    <property type="entry name" value="Lysozyme-like_dom_sf"/>
</dbReference>
<gene>
    <name evidence="9" type="primary">LOC109482433</name>
</gene>
<evidence type="ECO:0000256" key="1">
    <source>
        <dbReference type="ARBA" id="ARBA00010859"/>
    </source>
</evidence>
<dbReference type="PANTHER" id="PTHR11407">
    <property type="entry name" value="LYSOZYME C"/>
    <property type="match status" value="1"/>
</dbReference>
<dbReference type="AlphaFoldDB" id="A0A6P5A2Z8"/>
<feature type="signal peptide" evidence="6">
    <location>
        <begin position="1"/>
        <end position="18"/>
    </location>
</feature>
<accession>A0A6P5A2Z8</accession>
<dbReference type="CDD" id="cd16899">
    <property type="entry name" value="LYZ_C_invert"/>
    <property type="match status" value="1"/>
</dbReference>
<dbReference type="OrthoDB" id="17373at2759"/>
<dbReference type="Proteomes" id="UP000515135">
    <property type="component" value="Unplaced"/>
</dbReference>
<proteinExistence type="inferred from homology"/>
<keyword evidence="4" id="KW-1015">Disulfide bond</keyword>
<dbReference type="InterPro" id="IPR001916">
    <property type="entry name" value="Glyco_hydro_22"/>
</dbReference>
<reference evidence="9" key="1">
    <citation type="submission" date="2025-08" db="UniProtKB">
        <authorList>
            <consortium name="RefSeq"/>
        </authorList>
    </citation>
    <scope>IDENTIFICATION</scope>
    <source>
        <tissue evidence="9">Gonad</tissue>
    </source>
</reference>